<dbReference type="GO" id="GO:0003676">
    <property type="term" value="F:nucleic acid binding"/>
    <property type="evidence" value="ECO:0007669"/>
    <property type="project" value="InterPro"/>
</dbReference>
<protein>
    <recommendedName>
        <fullName evidence="3">RNase H type-1 domain-containing protein</fullName>
    </recommendedName>
</protein>
<name>A0A4Y2LZ47_ARAVE</name>
<evidence type="ECO:0008006" key="3">
    <source>
        <dbReference type="Google" id="ProtNLM"/>
    </source>
</evidence>
<keyword evidence="2" id="KW-1185">Reference proteome</keyword>
<reference evidence="1 2" key="1">
    <citation type="journal article" date="2019" name="Sci. Rep.">
        <title>Orb-weaving spider Araneus ventricosus genome elucidates the spidroin gene catalogue.</title>
        <authorList>
            <person name="Kono N."/>
            <person name="Nakamura H."/>
            <person name="Ohtoshi R."/>
            <person name="Moran D.A.P."/>
            <person name="Shinohara A."/>
            <person name="Yoshida Y."/>
            <person name="Fujiwara M."/>
            <person name="Mori M."/>
            <person name="Tomita M."/>
            <person name="Arakawa K."/>
        </authorList>
    </citation>
    <scope>NUCLEOTIDE SEQUENCE [LARGE SCALE GENOMIC DNA]</scope>
</reference>
<dbReference type="Gene3D" id="3.30.420.10">
    <property type="entry name" value="Ribonuclease H-like superfamily/Ribonuclease H"/>
    <property type="match status" value="1"/>
</dbReference>
<dbReference type="EMBL" id="BGPR01006511">
    <property type="protein sequence ID" value="GBN19614.1"/>
    <property type="molecule type" value="Genomic_DNA"/>
</dbReference>
<proteinExistence type="predicted"/>
<accession>A0A4Y2LZ47</accession>
<sequence length="134" mass="15017">MAYNYTERWPTPKHEASYAYFQFSWIARICQSWVYASLCPTLYPQPIAMFQTSCRGTLTCARCAEVGHESTGCTAKKGVGSTFCVFGEQQGLIAQWQGRLSPKNSIFQAELIALQEAAKYAQNQVKVWSDSQPA</sequence>
<comment type="caution">
    <text evidence="1">The sequence shown here is derived from an EMBL/GenBank/DDBJ whole genome shotgun (WGS) entry which is preliminary data.</text>
</comment>
<gene>
    <name evidence="1" type="ORF">AVEN_209228_1</name>
</gene>
<evidence type="ECO:0000313" key="1">
    <source>
        <dbReference type="EMBL" id="GBN19614.1"/>
    </source>
</evidence>
<dbReference type="InterPro" id="IPR036397">
    <property type="entry name" value="RNaseH_sf"/>
</dbReference>
<dbReference type="OrthoDB" id="8123891at2759"/>
<evidence type="ECO:0000313" key="2">
    <source>
        <dbReference type="Proteomes" id="UP000499080"/>
    </source>
</evidence>
<dbReference type="Proteomes" id="UP000499080">
    <property type="component" value="Unassembled WGS sequence"/>
</dbReference>
<organism evidence="1 2">
    <name type="scientific">Araneus ventricosus</name>
    <name type="common">Orbweaver spider</name>
    <name type="synonym">Epeira ventricosa</name>
    <dbReference type="NCBI Taxonomy" id="182803"/>
    <lineage>
        <taxon>Eukaryota</taxon>
        <taxon>Metazoa</taxon>
        <taxon>Ecdysozoa</taxon>
        <taxon>Arthropoda</taxon>
        <taxon>Chelicerata</taxon>
        <taxon>Arachnida</taxon>
        <taxon>Araneae</taxon>
        <taxon>Araneomorphae</taxon>
        <taxon>Entelegynae</taxon>
        <taxon>Araneoidea</taxon>
        <taxon>Araneidae</taxon>
        <taxon>Araneus</taxon>
    </lineage>
</organism>
<dbReference type="AlphaFoldDB" id="A0A4Y2LZ47"/>